<gene>
    <name evidence="2" type="ORF">FRD01_02110</name>
</gene>
<dbReference type="PROSITE" id="PS51257">
    <property type="entry name" value="PROKAR_LIPOPROTEIN"/>
    <property type="match status" value="1"/>
</dbReference>
<dbReference type="KEGG" id="bbae:FRD01_02110"/>
<dbReference type="EMBL" id="CP042467">
    <property type="protein sequence ID" value="QED26073.1"/>
    <property type="molecule type" value="Genomic_DNA"/>
</dbReference>
<feature type="region of interest" description="Disordered" evidence="1">
    <location>
        <begin position="127"/>
        <end position="154"/>
    </location>
</feature>
<evidence type="ECO:0000256" key="1">
    <source>
        <dbReference type="SAM" id="MobiDB-lite"/>
    </source>
</evidence>
<accession>A0A5B8XPU9</accession>
<dbReference type="AlphaFoldDB" id="A0A5B8XPU9"/>
<evidence type="ECO:0000313" key="2">
    <source>
        <dbReference type="EMBL" id="QED26073.1"/>
    </source>
</evidence>
<keyword evidence="3" id="KW-1185">Reference proteome</keyword>
<dbReference type="Proteomes" id="UP000321595">
    <property type="component" value="Chromosome"/>
</dbReference>
<evidence type="ECO:0000313" key="3">
    <source>
        <dbReference type="Proteomes" id="UP000321595"/>
    </source>
</evidence>
<organism evidence="2 3">
    <name type="scientific">Microvenator marinus</name>
    <dbReference type="NCBI Taxonomy" id="2600177"/>
    <lineage>
        <taxon>Bacteria</taxon>
        <taxon>Deltaproteobacteria</taxon>
        <taxon>Bradymonadales</taxon>
        <taxon>Microvenatoraceae</taxon>
        <taxon>Microvenator</taxon>
    </lineage>
</organism>
<proteinExistence type="predicted"/>
<name>A0A5B8XPU9_9DELT</name>
<sequence>MKKLLILGASVLAGCGLFDGEDPFDIEFDEQVPVAFRIDADRFCPTTIDCTAAEGPAPDRVELPPVELDIDIDILAATGSTQLREVSSRLKSIEVDRVEYKYLNNTLNIKTPNIKLYVAPENASSRGSGAELASVPQAEAGTTPSGTETVPDDQKDAASDILKTLQISVIPYMEAEAIERGQPSPPKGGADIEMILHLKVVANPTELL</sequence>
<dbReference type="RefSeq" id="WP_146957196.1">
    <property type="nucleotide sequence ID" value="NZ_CP042467.1"/>
</dbReference>
<reference evidence="2 3" key="1">
    <citation type="submission" date="2019-08" db="EMBL/GenBank/DDBJ databases">
        <authorList>
            <person name="Liang Q."/>
        </authorList>
    </citation>
    <scope>NUCLEOTIDE SEQUENCE [LARGE SCALE GENOMIC DNA]</scope>
    <source>
        <strain evidence="2 3">V1718</strain>
    </source>
</reference>
<protein>
    <submittedName>
        <fullName evidence="2">Uncharacterized protein</fullName>
    </submittedName>
</protein>